<sequence length="155" mass="17464">MRDGTNCLQCGSKQDLAAHHIFRKSFLPSARYEPGNGITLCRRCHKELHSGFNGRPNMQLPMDAQGGEKAEDISLMLNLLVMKSREHKHHVEEWYYLSKSTLSTINMLQGFDSDVRLDTSRIEQAYIVWNQASLPTRNAILKANGFASTNDATAP</sequence>
<organism evidence="2 3">
    <name type="scientific">Achromobacter deleyi</name>
    <dbReference type="NCBI Taxonomy" id="1353891"/>
    <lineage>
        <taxon>Bacteria</taxon>
        <taxon>Pseudomonadati</taxon>
        <taxon>Pseudomonadota</taxon>
        <taxon>Betaproteobacteria</taxon>
        <taxon>Burkholderiales</taxon>
        <taxon>Alcaligenaceae</taxon>
        <taxon>Achromobacter</taxon>
    </lineage>
</organism>
<dbReference type="GO" id="GO:0008270">
    <property type="term" value="F:zinc ion binding"/>
    <property type="evidence" value="ECO:0007669"/>
    <property type="project" value="InterPro"/>
</dbReference>
<evidence type="ECO:0000313" key="2">
    <source>
        <dbReference type="EMBL" id="QQB34006.1"/>
    </source>
</evidence>
<dbReference type="RefSeq" id="WP_198484279.1">
    <property type="nucleotide sequence ID" value="NZ_CP065997.1"/>
</dbReference>
<keyword evidence="2" id="KW-0540">Nuclease</keyword>
<feature type="domain" description="HNH" evidence="1">
    <location>
        <begin position="7"/>
        <end position="50"/>
    </location>
</feature>
<dbReference type="InterPro" id="IPR002711">
    <property type="entry name" value="HNH"/>
</dbReference>
<dbReference type="Pfam" id="PF01844">
    <property type="entry name" value="HNH"/>
    <property type="match status" value="1"/>
</dbReference>
<evidence type="ECO:0000313" key="3">
    <source>
        <dbReference type="Proteomes" id="UP000595231"/>
    </source>
</evidence>
<dbReference type="GO" id="GO:0003676">
    <property type="term" value="F:nucleic acid binding"/>
    <property type="evidence" value="ECO:0007669"/>
    <property type="project" value="InterPro"/>
</dbReference>
<evidence type="ECO:0000259" key="1">
    <source>
        <dbReference type="Pfam" id="PF01844"/>
    </source>
</evidence>
<dbReference type="AlphaFoldDB" id="A0A7T4B1M4"/>
<dbReference type="GO" id="GO:0004519">
    <property type="term" value="F:endonuclease activity"/>
    <property type="evidence" value="ECO:0007669"/>
    <property type="project" value="UniProtKB-KW"/>
</dbReference>
<keyword evidence="2" id="KW-0255">Endonuclease</keyword>
<reference evidence="2 3" key="1">
    <citation type="submission" date="2020-12" db="EMBL/GenBank/DDBJ databases">
        <title>FDA dAtabase for Regulatory Grade micrObial Sequences (FDA-ARGOS): Supporting development and validation of Infectious Disease Dx tests.</title>
        <authorList>
            <person name="Sproer C."/>
            <person name="Gronow S."/>
            <person name="Severitt S."/>
            <person name="Schroder I."/>
            <person name="Tallon L."/>
            <person name="Sadzewicz L."/>
            <person name="Zhao X."/>
            <person name="Boylan J."/>
            <person name="Ott S."/>
            <person name="Bowen H."/>
            <person name="Vavikolanu K."/>
            <person name="Mehta A."/>
            <person name="Aluvathingal J."/>
            <person name="Nadendla S."/>
            <person name="Lowell S."/>
            <person name="Myers T."/>
            <person name="Yan Y."/>
            <person name="Sichtig H."/>
        </authorList>
    </citation>
    <scope>NUCLEOTIDE SEQUENCE [LARGE SCALE GENOMIC DNA]</scope>
    <source>
        <strain evidence="2 3">FDAARGOS_1050</strain>
    </source>
</reference>
<proteinExistence type="predicted"/>
<accession>A0A7T4B1M4</accession>
<keyword evidence="2" id="KW-0378">Hydrolase</keyword>
<dbReference type="Proteomes" id="UP000595231">
    <property type="component" value="Chromosome"/>
</dbReference>
<gene>
    <name evidence="2" type="ORF">I6I07_25865</name>
</gene>
<dbReference type="EMBL" id="CP065997">
    <property type="protein sequence ID" value="QQB34006.1"/>
    <property type="molecule type" value="Genomic_DNA"/>
</dbReference>
<name>A0A7T4B1M4_9BURK</name>
<protein>
    <submittedName>
        <fullName evidence="2">HNH endonuclease</fullName>
    </submittedName>
</protein>